<evidence type="ECO:0000256" key="1">
    <source>
        <dbReference type="SAM" id="MobiDB-lite"/>
    </source>
</evidence>
<proteinExistence type="predicted"/>
<sequence>MNGSANPLLDKEEHPLQLGESFERRPKASFHTIRCERRSPSFPS</sequence>
<evidence type="ECO:0000313" key="3">
    <source>
        <dbReference type="Proteomes" id="UP000694556"/>
    </source>
</evidence>
<accession>A0A8C3GFB6</accession>
<keyword evidence="3" id="KW-1185">Reference proteome</keyword>
<protein>
    <submittedName>
        <fullName evidence="2">Uncharacterized protein</fullName>
    </submittedName>
</protein>
<feature type="compositionally biased region" description="Basic and acidic residues" evidence="1">
    <location>
        <begin position="33"/>
        <end position="44"/>
    </location>
</feature>
<name>A0A8C3GFB6_CAIMO</name>
<evidence type="ECO:0000313" key="2">
    <source>
        <dbReference type="Ensembl" id="ENSCMMP00000005640.1"/>
    </source>
</evidence>
<dbReference type="AlphaFoldDB" id="A0A8C3GFB6"/>
<dbReference type="Proteomes" id="UP000694556">
    <property type="component" value="Unassembled WGS sequence"/>
</dbReference>
<organism evidence="2 3">
    <name type="scientific">Cairina moschata</name>
    <name type="common">Muscovy duck</name>
    <dbReference type="NCBI Taxonomy" id="8855"/>
    <lineage>
        <taxon>Eukaryota</taxon>
        <taxon>Metazoa</taxon>
        <taxon>Chordata</taxon>
        <taxon>Craniata</taxon>
        <taxon>Vertebrata</taxon>
        <taxon>Euteleostomi</taxon>
        <taxon>Archelosauria</taxon>
        <taxon>Archosauria</taxon>
        <taxon>Dinosauria</taxon>
        <taxon>Saurischia</taxon>
        <taxon>Theropoda</taxon>
        <taxon>Coelurosauria</taxon>
        <taxon>Aves</taxon>
        <taxon>Neognathae</taxon>
        <taxon>Galloanserae</taxon>
        <taxon>Anseriformes</taxon>
        <taxon>Anatidae</taxon>
        <taxon>Anatinae</taxon>
        <taxon>Cairina</taxon>
    </lineage>
</organism>
<feature type="region of interest" description="Disordered" evidence="1">
    <location>
        <begin position="1"/>
        <end position="44"/>
    </location>
</feature>
<dbReference type="Ensembl" id="ENSCMMT00000006265.1">
    <property type="protein sequence ID" value="ENSCMMP00000005640.1"/>
    <property type="gene ID" value="ENSCMMG00000003590.1"/>
</dbReference>
<reference evidence="2" key="1">
    <citation type="submission" date="2025-08" db="UniProtKB">
        <authorList>
            <consortium name="Ensembl"/>
        </authorList>
    </citation>
    <scope>IDENTIFICATION</scope>
</reference>
<reference evidence="2" key="2">
    <citation type="submission" date="2025-09" db="UniProtKB">
        <authorList>
            <consortium name="Ensembl"/>
        </authorList>
    </citation>
    <scope>IDENTIFICATION</scope>
</reference>
<feature type="compositionally biased region" description="Basic and acidic residues" evidence="1">
    <location>
        <begin position="9"/>
        <end position="26"/>
    </location>
</feature>